<organism evidence="15 16">
    <name type="scientific">Tannerella forsythia</name>
    <name type="common">Bacteroides forsythus</name>
    <dbReference type="NCBI Taxonomy" id="28112"/>
    <lineage>
        <taxon>Bacteria</taxon>
        <taxon>Pseudomonadati</taxon>
        <taxon>Bacteroidota</taxon>
        <taxon>Bacteroidia</taxon>
        <taxon>Bacteroidales</taxon>
        <taxon>Tannerellaceae</taxon>
        <taxon>Tannerella</taxon>
    </lineage>
</organism>
<dbReference type="InterPro" id="IPR013221">
    <property type="entry name" value="Mur_ligase_cen"/>
</dbReference>
<reference evidence="15 16" key="1">
    <citation type="submission" date="2016-09" db="EMBL/GenBank/DDBJ databases">
        <authorList>
            <person name="Capua I."/>
            <person name="De Benedictis P."/>
            <person name="Joannis T."/>
            <person name="Lombin L.H."/>
            <person name="Cattoli G."/>
        </authorList>
    </citation>
    <scope>NUCLEOTIDE SEQUENCE [LARGE SCALE GENOMIC DNA]</scope>
    <source>
        <strain evidence="15 16">UB20</strain>
    </source>
</reference>
<feature type="domain" description="Mur ligase C-terminal" evidence="13">
    <location>
        <begin position="305"/>
        <end position="382"/>
    </location>
</feature>
<dbReference type="Gene3D" id="3.90.190.20">
    <property type="entry name" value="Mur ligase, C-terminal domain"/>
    <property type="match status" value="1"/>
</dbReference>
<dbReference type="Pfam" id="PF01225">
    <property type="entry name" value="Mur_ligase"/>
    <property type="match status" value="1"/>
</dbReference>
<dbReference type="SUPFAM" id="SSF53244">
    <property type="entry name" value="MurD-like peptide ligases, peptide-binding domain"/>
    <property type="match status" value="1"/>
</dbReference>
<evidence type="ECO:0000313" key="16">
    <source>
        <dbReference type="Proteomes" id="UP000182057"/>
    </source>
</evidence>
<evidence type="ECO:0000256" key="2">
    <source>
        <dbReference type="ARBA" id="ARBA00022598"/>
    </source>
</evidence>
<comment type="subcellular location">
    <subcellularLocation>
        <location evidence="10 11">Cytoplasm</location>
    </subcellularLocation>
</comment>
<proteinExistence type="inferred from homology"/>
<keyword evidence="9 10" id="KW-0961">Cell wall biogenesis/degradation</keyword>
<evidence type="ECO:0000256" key="3">
    <source>
        <dbReference type="ARBA" id="ARBA00022618"/>
    </source>
</evidence>
<evidence type="ECO:0000256" key="11">
    <source>
        <dbReference type="RuleBase" id="RU004136"/>
    </source>
</evidence>
<feature type="domain" description="Mur ligase N-terminal catalytic" evidence="12">
    <location>
        <begin position="16"/>
        <end position="60"/>
    </location>
</feature>
<evidence type="ECO:0000256" key="10">
    <source>
        <dbReference type="HAMAP-Rule" id="MF_02019"/>
    </source>
</evidence>
<evidence type="ECO:0000313" key="15">
    <source>
        <dbReference type="EMBL" id="SCQ20723.1"/>
    </source>
</evidence>
<comment type="catalytic activity">
    <reaction evidence="10 11">
        <text>D-alanyl-D-alanine + UDP-N-acetyl-alpha-D-muramoyl-L-alanyl-gamma-D-glutamyl-meso-2,6-diaminopimelate + ATP = UDP-N-acetyl-alpha-D-muramoyl-L-alanyl-gamma-D-glutamyl-meso-2,6-diaminopimeloyl-D-alanyl-D-alanine + ADP + phosphate + H(+)</text>
        <dbReference type="Rhea" id="RHEA:28374"/>
        <dbReference type="ChEBI" id="CHEBI:15378"/>
        <dbReference type="ChEBI" id="CHEBI:30616"/>
        <dbReference type="ChEBI" id="CHEBI:43474"/>
        <dbReference type="ChEBI" id="CHEBI:57822"/>
        <dbReference type="ChEBI" id="CHEBI:61386"/>
        <dbReference type="ChEBI" id="CHEBI:83905"/>
        <dbReference type="ChEBI" id="CHEBI:456216"/>
        <dbReference type="EC" id="6.3.2.10"/>
    </reaction>
</comment>
<keyword evidence="7 10" id="KW-0573">Peptidoglycan synthesis</keyword>
<dbReference type="InterPro" id="IPR051046">
    <property type="entry name" value="MurCDEF_CellWall_CoF430Synth"/>
</dbReference>
<evidence type="ECO:0000259" key="13">
    <source>
        <dbReference type="Pfam" id="PF02875"/>
    </source>
</evidence>
<keyword evidence="4 10" id="KW-0547">Nucleotide-binding</keyword>
<dbReference type="PANTHER" id="PTHR43024">
    <property type="entry name" value="UDP-N-ACETYLMURAMOYL-TRIPEPTIDE--D-ALANYL-D-ALANINE LIGASE"/>
    <property type="match status" value="1"/>
</dbReference>
<dbReference type="Pfam" id="PF02875">
    <property type="entry name" value="Mur_ligase_C"/>
    <property type="match status" value="1"/>
</dbReference>
<protein>
    <recommendedName>
        <fullName evidence="10 11">UDP-N-acetylmuramoyl-tripeptide--D-alanyl-D-alanine ligase</fullName>
        <ecNumber evidence="10 11">6.3.2.10</ecNumber>
    </recommendedName>
    <alternativeName>
        <fullName evidence="10">D-alanyl-D-alanine-adding enzyme</fullName>
    </alternativeName>
</protein>
<dbReference type="GO" id="GO:0051301">
    <property type="term" value="P:cell division"/>
    <property type="evidence" value="ECO:0007669"/>
    <property type="project" value="UniProtKB-KW"/>
</dbReference>
<comment type="similarity">
    <text evidence="10">Belongs to the MurCDEF family. MurF subfamily.</text>
</comment>
<sequence>MNLDDLYALFRKHPCVTTDSRNCPPGSLFFALKGDTFDGNRFAAQALESGCAYAIVDNPAEQMSDRMILTDSVLDTLQRLATLHRRKLGTPIIGITGTNGKTTTKELLAAVLSEKYKTLHTLGNYNNHIGVPLTLLRLTDEHDVAVIEMGANHPGEIRALTQLVQPDYGLITNVGQAHLEGFGSFENVVRTKGELYDFMRAGSKKIFIHQENEWLQGIAHGLDKIAYGREMHDDTFVAGRVIVSHPFLSFQWWQKDGYLHTVNTQLVGDYNLWNALAAIAAGRTFDVPAEKINRAIAGYAPTNNRSQWKKTAHNTLIIDAYNANPSSMRVALENFVAWDVAPKAVILGDMRELGKESQALHADVIEQLKACHFDKVFLCGEQFMTAGGKTYDGFPSVEALEAYLTTNPLCGYHILIKGSHGMHLEKIVGKL</sequence>
<evidence type="ECO:0000256" key="4">
    <source>
        <dbReference type="ARBA" id="ARBA00022741"/>
    </source>
</evidence>
<dbReference type="SUPFAM" id="SSF53623">
    <property type="entry name" value="MurD-like peptide ligases, catalytic domain"/>
    <property type="match status" value="1"/>
</dbReference>
<dbReference type="NCBIfam" id="TIGR01143">
    <property type="entry name" value="murF"/>
    <property type="match status" value="1"/>
</dbReference>
<dbReference type="HAMAP" id="MF_02019">
    <property type="entry name" value="MurF"/>
    <property type="match status" value="1"/>
</dbReference>
<evidence type="ECO:0000259" key="12">
    <source>
        <dbReference type="Pfam" id="PF01225"/>
    </source>
</evidence>
<dbReference type="SUPFAM" id="SSF63418">
    <property type="entry name" value="MurE/MurF N-terminal domain"/>
    <property type="match status" value="1"/>
</dbReference>
<feature type="domain" description="Mur ligase central" evidence="14">
    <location>
        <begin position="95"/>
        <end position="281"/>
    </location>
</feature>
<comment type="pathway">
    <text evidence="10 11">Cell wall biogenesis; peptidoglycan biosynthesis.</text>
</comment>
<keyword evidence="8 10" id="KW-0131">Cell cycle</keyword>
<keyword evidence="2 10" id="KW-0436">Ligase</keyword>
<dbReference type="GO" id="GO:0005524">
    <property type="term" value="F:ATP binding"/>
    <property type="evidence" value="ECO:0007669"/>
    <property type="project" value="UniProtKB-UniRule"/>
</dbReference>
<dbReference type="GO" id="GO:0005737">
    <property type="term" value="C:cytoplasm"/>
    <property type="evidence" value="ECO:0007669"/>
    <property type="project" value="UniProtKB-SubCell"/>
</dbReference>
<keyword evidence="6 10" id="KW-0133">Cell shape</keyword>
<keyword evidence="1 10" id="KW-0963">Cytoplasm</keyword>
<dbReference type="AlphaFoldDB" id="A0A1D3UKW1"/>
<evidence type="ECO:0000259" key="14">
    <source>
        <dbReference type="Pfam" id="PF08245"/>
    </source>
</evidence>
<dbReference type="InterPro" id="IPR000713">
    <property type="entry name" value="Mur_ligase_N"/>
</dbReference>
<dbReference type="EC" id="6.3.2.10" evidence="10 11"/>
<dbReference type="Gene3D" id="3.40.1390.10">
    <property type="entry name" value="MurE/MurF, N-terminal domain"/>
    <property type="match status" value="1"/>
</dbReference>
<dbReference type="GO" id="GO:0009252">
    <property type="term" value="P:peptidoglycan biosynthetic process"/>
    <property type="evidence" value="ECO:0007669"/>
    <property type="project" value="UniProtKB-UniRule"/>
</dbReference>
<dbReference type="GO" id="GO:0008360">
    <property type="term" value="P:regulation of cell shape"/>
    <property type="evidence" value="ECO:0007669"/>
    <property type="project" value="UniProtKB-KW"/>
</dbReference>
<dbReference type="Pfam" id="PF08245">
    <property type="entry name" value="Mur_ligase_M"/>
    <property type="match status" value="1"/>
</dbReference>
<evidence type="ECO:0000256" key="9">
    <source>
        <dbReference type="ARBA" id="ARBA00023316"/>
    </source>
</evidence>
<name>A0A1D3UKW1_TANFO</name>
<feature type="binding site" evidence="10">
    <location>
        <begin position="97"/>
        <end position="103"/>
    </location>
    <ligand>
        <name>ATP</name>
        <dbReference type="ChEBI" id="CHEBI:30616"/>
    </ligand>
</feature>
<dbReference type="RefSeq" id="WP_074449720.1">
    <property type="nucleotide sequence ID" value="NZ_FMMM01000041.1"/>
</dbReference>
<keyword evidence="3 10" id="KW-0132">Cell division</keyword>
<evidence type="ECO:0000256" key="6">
    <source>
        <dbReference type="ARBA" id="ARBA00022960"/>
    </source>
</evidence>
<dbReference type="Proteomes" id="UP000182057">
    <property type="component" value="Unassembled WGS sequence"/>
</dbReference>
<accession>A0A1D3UKW1</accession>
<evidence type="ECO:0000256" key="7">
    <source>
        <dbReference type="ARBA" id="ARBA00022984"/>
    </source>
</evidence>
<dbReference type="GO" id="GO:0047480">
    <property type="term" value="F:UDP-N-acetylmuramoyl-tripeptide-D-alanyl-D-alanine ligase activity"/>
    <property type="evidence" value="ECO:0007669"/>
    <property type="project" value="UniProtKB-UniRule"/>
</dbReference>
<keyword evidence="5 10" id="KW-0067">ATP-binding</keyword>
<dbReference type="OrthoDB" id="9801978at2"/>
<dbReference type="PANTHER" id="PTHR43024:SF1">
    <property type="entry name" value="UDP-N-ACETYLMURAMOYL-TRIPEPTIDE--D-ALANYL-D-ALANINE LIGASE"/>
    <property type="match status" value="1"/>
</dbReference>
<dbReference type="Gene3D" id="3.40.1190.10">
    <property type="entry name" value="Mur-like, catalytic domain"/>
    <property type="match status" value="1"/>
</dbReference>
<evidence type="ECO:0000256" key="8">
    <source>
        <dbReference type="ARBA" id="ARBA00023306"/>
    </source>
</evidence>
<gene>
    <name evidence="10 15" type="primary">murF</name>
    <name evidence="15" type="ORF">TFUB20_01133</name>
</gene>
<dbReference type="GO" id="GO:0008766">
    <property type="term" value="F:UDP-N-acetylmuramoylalanyl-D-glutamyl-2,6-diaminopimelate-D-alanyl-D-alanine ligase activity"/>
    <property type="evidence" value="ECO:0007669"/>
    <property type="project" value="RHEA"/>
</dbReference>
<evidence type="ECO:0000256" key="5">
    <source>
        <dbReference type="ARBA" id="ARBA00022840"/>
    </source>
</evidence>
<dbReference type="EMBL" id="FMMM01000041">
    <property type="protein sequence ID" value="SCQ20723.1"/>
    <property type="molecule type" value="Genomic_DNA"/>
</dbReference>
<dbReference type="InterPro" id="IPR036615">
    <property type="entry name" value="Mur_ligase_C_dom_sf"/>
</dbReference>
<evidence type="ECO:0000256" key="1">
    <source>
        <dbReference type="ARBA" id="ARBA00022490"/>
    </source>
</evidence>
<dbReference type="InterPro" id="IPR004101">
    <property type="entry name" value="Mur_ligase_C"/>
</dbReference>
<dbReference type="InterPro" id="IPR035911">
    <property type="entry name" value="MurE/MurF_N"/>
</dbReference>
<dbReference type="InterPro" id="IPR005863">
    <property type="entry name" value="UDP-N-AcMur_synth"/>
</dbReference>
<dbReference type="UniPathway" id="UPA00219"/>
<dbReference type="InterPro" id="IPR036565">
    <property type="entry name" value="Mur-like_cat_sf"/>
</dbReference>
<comment type="function">
    <text evidence="10 11">Involved in cell wall formation. Catalyzes the final step in the synthesis of UDP-N-acetylmuramoyl-pentapeptide, the precursor of murein.</text>
</comment>
<dbReference type="GO" id="GO:0071555">
    <property type="term" value="P:cell wall organization"/>
    <property type="evidence" value="ECO:0007669"/>
    <property type="project" value="UniProtKB-KW"/>
</dbReference>